<dbReference type="EMBL" id="JBHMCA010000054">
    <property type="protein sequence ID" value="MFB9447844.1"/>
    <property type="molecule type" value="Genomic_DNA"/>
</dbReference>
<keyword evidence="8" id="KW-1185">Reference proteome</keyword>
<dbReference type="Gene3D" id="3.90.79.10">
    <property type="entry name" value="Nucleoside Triphosphate Pyrophosphohydrolase"/>
    <property type="match status" value="1"/>
</dbReference>
<dbReference type="PROSITE" id="PS00893">
    <property type="entry name" value="NUDIX_BOX"/>
    <property type="match status" value="1"/>
</dbReference>
<keyword evidence="3 5" id="KW-0378">Hydrolase</keyword>
<protein>
    <submittedName>
        <fullName evidence="7">NUDIX domain-containing protein</fullName>
    </submittedName>
</protein>
<accession>A0ABV5MG49</accession>
<dbReference type="InterPro" id="IPR000086">
    <property type="entry name" value="NUDIX_hydrolase_dom"/>
</dbReference>
<dbReference type="InterPro" id="IPR020476">
    <property type="entry name" value="Nudix_hydrolase"/>
</dbReference>
<dbReference type="CDD" id="cd18876">
    <property type="entry name" value="NUDIX_Hydrolase"/>
    <property type="match status" value="1"/>
</dbReference>
<reference evidence="7 8" key="1">
    <citation type="submission" date="2024-09" db="EMBL/GenBank/DDBJ databases">
        <authorList>
            <person name="Sun Q."/>
            <person name="Mori K."/>
        </authorList>
    </citation>
    <scope>NUCLEOTIDE SEQUENCE [LARGE SCALE GENOMIC DNA]</scope>
    <source>
        <strain evidence="7 8">JCM 3307</strain>
    </source>
</reference>
<comment type="caution">
    <text evidence="7">The sequence shown here is derived from an EMBL/GenBank/DDBJ whole genome shotgun (WGS) entry which is preliminary data.</text>
</comment>
<evidence type="ECO:0000259" key="6">
    <source>
        <dbReference type="PROSITE" id="PS51462"/>
    </source>
</evidence>
<gene>
    <name evidence="7" type="ORF">ACFFTR_32530</name>
</gene>
<dbReference type="PANTHER" id="PTHR43046:SF12">
    <property type="entry name" value="GDP-MANNOSE MANNOSYL HYDROLASE"/>
    <property type="match status" value="1"/>
</dbReference>
<sequence>MTIPGGDYTAALPRKRMGAAVLFRDARGRVLLVEPSYKDDWELPGGTVEADESPRAAARREVAEELGLEVTPGRLLVVDWVPPRPDRTEGVMFVFDGGVLGTDTAASVRLPADELLSWAWCTRDEAARRLSPRLARRTAAALDVAAGDTAIGDTAIGDTAAGDTVAGGAVYLEDGV</sequence>
<dbReference type="InterPro" id="IPR015797">
    <property type="entry name" value="NUDIX_hydrolase-like_dom_sf"/>
</dbReference>
<keyword evidence="4" id="KW-0460">Magnesium</keyword>
<comment type="similarity">
    <text evidence="2 5">Belongs to the Nudix hydrolase family.</text>
</comment>
<feature type="domain" description="Nudix hydrolase" evidence="6">
    <location>
        <begin position="13"/>
        <end position="143"/>
    </location>
</feature>
<dbReference type="RefSeq" id="WP_343217160.1">
    <property type="nucleotide sequence ID" value="NZ_CP061913.1"/>
</dbReference>
<evidence type="ECO:0000256" key="1">
    <source>
        <dbReference type="ARBA" id="ARBA00001946"/>
    </source>
</evidence>
<dbReference type="PROSITE" id="PS51462">
    <property type="entry name" value="NUDIX"/>
    <property type="match status" value="1"/>
</dbReference>
<evidence type="ECO:0000313" key="8">
    <source>
        <dbReference type="Proteomes" id="UP001589608"/>
    </source>
</evidence>
<evidence type="ECO:0000256" key="3">
    <source>
        <dbReference type="ARBA" id="ARBA00022801"/>
    </source>
</evidence>
<dbReference type="PRINTS" id="PR00502">
    <property type="entry name" value="NUDIXFAMILY"/>
</dbReference>
<dbReference type="InterPro" id="IPR020084">
    <property type="entry name" value="NUDIX_hydrolase_CS"/>
</dbReference>
<dbReference type="PANTHER" id="PTHR43046">
    <property type="entry name" value="GDP-MANNOSE MANNOSYL HYDROLASE"/>
    <property type="match status" value="1"/>
</dbReference>
<organism evidence="7 8">
    <name type="scientific">Dactylosporangium vinaceum</name>
    <dbReference type="NCBI Taxonomy" id="53362"/>
    <lineage>
        <taxon>Bacteria</taxon>
        <taxon>Bacillati</taxon>
        <taxon>Actinomycetota</taxon>
        <taxon>Actinomycetes</taxon>
        <taxon>Micromonosporales</taxon>
        <taxon>Micromonosporaceae</taxon>
        <taxon>Dactylosporangium</taxon>
    </lineage>
</organism>
<evidence type="ECO:0000256" key="4">
    <source>
        <dbReference type="ARBA" id="ARBA00022842"/>
    </source>
</evidence>
<evidence type="ECO:0000256" key="5">
    <source>
        <dbReference type="RuleBase" id="RU003476"/>
    </source>
</evidence>
<name>A0ABV5MG49_9ACTN</name>
<dbReference type="SUPFAM" id="SSF55811">
    <property type="entry name" value="Nudix"/>
    <property type="match status" value="1"/>
</dbReference>
<dbReference type="Proteomes" id="UP001589608">
    <property type="component" value="Unassembled WGS sequence"/>
</dbReference>
<comment type="cofactor">
    <cofactor evidence="1">
        <name>Mg(2+)</name>
        <dbReference type="ChEBI" id="CHEBI:18420"/>
    </cofactor>
</comment>
<evidence type="ECO:0000313" key="7">
    <source>
        <dbReference type="EMBL" id="MFB9447844.1"/>
    </source>
</evidence>
<evidence type="ECO:0000256" key="2">
    <source>
        <dbReference type="ARBA" id="ARBA00005582"/>
    </source>
</evidence>
<proteinExistence type="inferred from homology"/>
<dbReference type="Pfam" id="PF00293">
    <property type="entry name" value="NUDIX"/>
    <property type="match status" value="1"/>
</dbReference>